<dbReference type="AlphaFoldDB" id="A0A1Y6BTL9"/>
<protein>
    <submittedName>
        <fullName evidence="1">Uncharacterized protein</fullName>
    </submittedName>
</protein>
<proteinExistence type="predicted"/>
<dbReference type="Proteomes" id="UP000192917">
    <property type="component" value="Unassembled WGS sequence"/>
</dbReference>
<dbReference type="RefSeq" id="WP_085122586.1">
    <property type="nucleotide sequence ID" value="NZ_FWZX01000006.1"/>
</dbReference>
<sequence>MAAIDPTQLLSQMVDAFLGKLGQGAGAIRQEVEQNLSAVATESEAIAERLAKGEIDAARASRQLRVAGLTAEIALLSAIGIAEKALQDAINAALDVARQAVGIAL</sequence>
<keyword evidence="2" id="KW-1185">Reference proteome</keyword>
<organism evidence="1 2">
    <name type="scientific">Tistlia consotensis USBA 355</name>
    <dbReference type="NCBI Taxonomy" id="560819"/>
    <lineage>
        <taxon>Bacteria</taxon>
        <taxon>Pseudomonadati</taxon>
        <taxon>Pseudomonadota</taxon>
        <taxon>Alphaproteobacteria</taxon>
        <taxon>Rhodospirillales</taxon>
        <taxon>Rhodovibrionaceae</taxon>
        <taxon>Tistlia</taxon>
    </lineage>
</organism>
<evidence type="ECO:0000313" key="2">
    <source>
        <dbReference type="Proteomes" id="UP000192917"/>
    </source>
</evidence>
<reference evidence="1 2" key="1">
    <citation type="submission" date="2017-04" db="EMBL/GenBank/DDBJ databases">
        <authorList>
            <person name="Afonso C.L."/>
            <person name="Miller P.J."/>
            <person name="Scott M.A."/>
            <person name="Spackman E."/>
            <person name="Goraichik I."/>
            <person name="Dimitrov K.M."/>
            <person name="Suarez D.L."/>
            <person name="Swayne D.E."/>
        </authorList>
    </citation>
    <scope>NUCLEOTIDE SEQUENCE [LARGE SCALE GENOMIC DNA]</scope>
    <source>
        <strain evidence="1 2">USBA 355</strain>
    </source>
</reference>
<accession>A0A1Y6BTL9</accession>
<name>A0A1Y6BTL9_9PROT</name>
<dbReference type="STRING" id="560819.SAMN05428998_106112"/>
<evidence type="ECO:0000313" key="1">
    <source>
        <dbReference type="EMBL" id="SMF17625.1"/>
    </source>
</evidence>
<dbReference type="EMBL" id="FWZX01000006">
    <property type="protein sequence ID" value="SMF17625.1"/>
    <property type="molecule type" value="Genomic_DNA"/>
</dbReference>
<gene>
    <name evidence="1" type="ORF">SAMN05428998_106112</name>
</gene>